<dbReference type="GO" id="GO:0000922">
    <property type="term" value="C:spindle pole"/>
    <property type="evidence" value="ECO:0007669"/>
    <property type="project" value="TreeGrafter"/>
</dbReference>
<dbReference type="OrthoDB" id="76388at2759"/>
<dbReference type="SMART" id="SM00033">
    <property type="entry name" value="CH"/>
    <property type="match status" value="1"/>
</dbReference>
<keyword evidence="3" id="KW-0963">Cytoplasm</keyword>
<comment type="subcellular location">
    <subcellularLocation>
        <location evidence="2">Cytoplasm</location>
    </subcellularLocation>
    <subcellularLocation>
        <location evidence="1">Nucleus</location>
    </subcellularLocation>
</comment>
<dbReference type="Gene3D" id="1.20.5.190">
    <property type="match status" value="10"/>
</dbReference>
<reference evidence="14" key="1">
    <citation type="journal article" date="2020" name="Fungal Divers.">
        <title>Resolving the Mortierellaceae phylogeny through synthesis of multi-gene phylogenetics and phylogenomics.</title>
        <authorList>
            <person name="Vandepol N."/>
            <person name="Liber J."/>
            <person name="Desiro A."/>
            <person name="Na H."/>
            <person name="Kennedy M."/>
            <person name="Barry K."/>
            <person name="Grigoriev I.V."/>
            <person name="Miller A.N."/>
            <person name="O'Donnell K."/>
            <person name="Stajich J.E."/>
            <person name="Bonito G."/>
        </authorList>
    </citation>
    <scope>NUCLEOTIDE SEQUENCE</scope>
    <source>
        <strain evidence="14">NRRL 2769</strain>
    </source>
</reference>
<keyword evidence="11" id="KW-0131">Cell cycle</keyword>
<dbReference type="GO" id="GO:0005737">
    <property type="term" value="C:cytoplasm"/>
    <property type="evidence" value="ECO:0007669"/>
    <property type="project" value="UniProtKB-SubCell"/>
</dbReference>
<dbReference type="GO" id="GO:0051301">
    <property type="term" value="P:cell division"/>
    <property type="evidence" value="ECO:0007669"/>
    <property type="project" value="UniProtKB-KW"/>
</dbReference>
<feature type="domain" description="Calponin-homology (CH)" evidence="13">
    <location>
        <begin position="554"/>
        <end position="702"/>
    </location>
</feature>
<dbReference type="PANTHER" id="PTHR22706:SF1">
    <property type="entry name" value="ASSEMBLY FACTOR FOR SPINDLE MICROTUBULES"/>
    <property type="match status" value="1"/>
</dbReference>
<comment type="caution">
    <text evidence="14">The sequence shown here is derived from an EMBL/GenBank/DDBJ whole genome shotgun (WGS) entry which is preliminary data.</text>
</comment>
<evidence type="ECO:0000256" key="7">
    <source>
        <dbReference type="ARBA" id="ARBA00022776"/>
    </source>
</evidence>
<keyword evidence="6" id="KW-0677">Repeat</keyword>
<dbReference type="InterPro" id="IPR016024">
    <property type="entry name" value="ARM-type_fold"/>
</dbReference>
<dbReference type="PROSITE" id="PS50021">
    <property type="entry name" value="CH"/>
    <property type="match status" value="1"/>
</dbReference>
<dbReference type="GO" id="GO:0007051">
    <property type="term" value="P:spindle organization"/>
    <property type="evidence" value="ECO:0007669"/>
    <property type="project" value="TreeGrafter"/>
</dbReference>
<dbReference type="GO" id="GO:0000278">
    <property type="term" value="P:mitotic cell cycle"/>
    <property type="evidence" value="ECO:0007669"/>
    <property type="project" value="TreeGrafter"/>
</dbReference>
<keyword evidence="10" id="KW-0539">Nucleus</keyword>
<evidence type="ECO:0000256" key="6">
    <source>
        <dbReference type="ARBA" id="ARBA00022737"/>
    </source>
</evidence>
<dbReference type="CDD" id="cd21224">
    <property type="entry name" value="CH_ASPM_rpt2"/>
    <property type="match status" value="1"/>
</dbReference>
<evidence type="ECO:0000256" key="12">
    <source>
        <dbReference type="SAM" id="Coils"/>
    </source>
</evidence>
<feature type="coiled-coil region" evidence="12">
    <location>
        <begin position="1493"/>
        <end position="1520"/>
    </location>
</feature>
<proteinExistence type="predicted"/>
<dbReference type="InterPro" id="IPR031549">
    <property type="entry name" value="ASH"/>
</dbReference>
<dbReference type="InterPro" id="IPR051185">
    <property type="entry name" value="ASPM"/>
</dbReference>
<dbReference type="Proteomes" id="UP000703661">
    <property type="component" value="Unassembled WGS sequence"/>
</dbReference>
<protein>
    <recommendedName>
        <fullName evidence="13">Calponin-homology (CH) domain-containing protein</fullName>
    </recommendedName>
</protein>
<evidence type="ECO:0000256" key="10">
    <source>
        <dbReference type="ARBA" id="ARBA00023242"/>
    </source>
</evidence>
<dbReference type="EMBL" id="JAAAID010000767">
    <property type="protein sequence ID" value="KAG0014079.1"/>
    <property type="molecule type" value="Genomic_DNA"/>
</dbReference>
<dbReference type="SUPFAM" id="SSF52540">
    <property type="entry name" value="P-loop containing nucleoside triphosphate hydrolases"/>
    <property type="match status" value="2"/>
</dbReference>
<evidence type="ECO:0000256" key="4">
    <source>
        <dbReference type="ARBA" id="ARBA00022553"/>
    </source>
</evidence>
<dbReference type="GO" id="GO:0005516">
    <property type="term" value="F:calmodulin binding"/>
    <property type="evidence" value="ECO:0007669"/>
    <property type="project" value="UniProtKB-KW"/>
</dbReference>
<dbReference type="InterPro" id="IPR011989">
    <property type="entry name" value="ARM-like"/>
</dbReference>
<dbReference type="Gene3D" id="1.25.10.10">
    <property type="entry name" value="Leucine-rich Repeat Variant"/>
    <property type="match status" value="1"/>
</dbReference>
<gene>
    <name evidence="14" type="ORF">BGZ80_010660</name>
</gene>
<evidence type="ECO:0000256" key="3">
    <source>
        <dbReference type="ARBA" id="ARBA00022490"/>
    </source>
</evidence>
<dbReference type="SUPFAM" id="SSF48371">
    <property type="entry name" value="ARM repeat"/>
    <property type="match status" value="1"/>
</dbReference>
<evidence type="ECO:0000256" key="9">
    <source>
        <dbReference type="ARBA" id="ARBA00023054"/>
    </source>
</evidence>
<keyword evidence="4" id="KW-0597">Phosphoprotein</keyword>
<evidence type="ECO:0000256" key="5">
    <source>
        <dbReference type="ARBA" id="ARBA00022618"/>
    </source>
</evidence>
<dbReference type="Pfam" id="PF00612">
    <property type="entry name" value="IQ"/>
    <property type="match status" value="13"/>
</dbReference>
<dbReference type="InterPro" id="IPR001715">
    <property type="entry name" value="CH_dom"/>
</dbReference>
<dbReference type="SMART" id="SM00015">
    <property type="entry name" value="IQ"/>
    <property type="match status" value="24"/>
</dbReference>
<dbReference type="GO" id="GO:0005634">
    <property type="term" value="C:nucleus"/>
    <property type="evidence" value="ECO:0007669"/>
    <property type="project" value="UniProtKB-SubCell"/>
</dbReference>
<evidence type="ECO:0000259" key="13">
    <source>
        <dbReference type="PROSITE" id="PS50021"/>
    </source>
</evidence>
<evidence type="ECO:0000313" key="14">
    <source>
        <dbReference type="EMBL" id="KAG0014079.1"/>
    </source>
</evidence>
<dbReference type="Gene3D" id="1.10.418.10">
    <property type="entry name" value="Calponin-like domain"/>
    <property type="match status" value="2"/>
</dbReference>
<keyword evidence="8" id="KW-0112">Calmodulin-binding</keyword>
<dbReference type="GO" id="GO:0051295">
    <property type="term" value="P:establishment of meiotic spindle localization"/>
    <property type="evidence" value="ECO:0007669"/>
    <property type="project" value="TreeGrafter"/>
</dbReference>
<evidence type="ECO:0000256" key="2">
    <source>
        <dbReference type="ARBA" id="ARBA00004496"/>
    </source>
</evidence>
<dbReference type="InterPro" id="IPR036872">
    <property type="entry name" value="CH_dom_sf"/>
</dbReference>
<dbReference type="PANTHER" id="PTHR22706">
    <property type="entry name" value="ASSEMBLY FACTOR FOR SPINDLE MICROTUBULES"/>
    <property type="match status" value="1"/>
</dbReference>
<evidence type="ECO:0000256" key="1">
    <source>
        <dbReference type="ARBA" id="ARBA00004123"/>
    </source>
</evidence>
<organism evidence="14 15">
    <name type="scientific">Entomortierella chlamydospora</name>
    <dbReference type="NCBI Taxonomy" id="101097"/>
    <lineage>
        <taxon>Eukaryota</taxon>
        <taxon>Fungi</taxon>
        <taxon>Fungi incertae sedis</taxon>
        <taxon>Mucoromycota</taxon>
        <taxon>Mortierellomycotina</taxon>
        <taxon>Mortierellomycetes</taxon>
        <taxon>Mortierellales</taxon>
        <taxon>Mortierellaceae</taxon>
        <taxon>Entomortierella</taxon>
    </lineage>
</organism>
<name>A0A9P6MVJ0_9FUNG</name>
<dbReference type="InterPro" id="IPR027417">
    <property type="entry name" value="P-loop_NTPase"/>
</dbReference>
<evidence type="ECO:0000313" key="15">
    <source>
        <dbReference type="Proteomes" id="UP000703661"/>
    </source>
</evidence>
<keyword evidence="9 12" id="KW-0175">Coiled coil</keyword>
<keyword evidence="7" id="KW-0498">Mitosis</keyword>
<keyword evidence="15" id="KW-1185">Reference proteome</keyword>
<dbReference type="PROSITE" id="PS50096">
    <property type="entry name" value="IQ"/>
    <property type="match status" value="13"/>
</dbReference>
<accession>A0A9P6MVJ0</accession>
<dbReference type="Pfam" id="PF15780">
    <property type="entry name" value="ASH"/>
    <property type="match status" value="1"/>
</dbReference>
<sequence length="1708" mass="199366">MKRKLSRTELNTNTKVHLRRQSNSYSDFINNNGGVHDTSATASAPLSDRPLSSLNHDINTADLPVLILAPFEQTPWLEFGKVVVGTKKTVTLAVHNPTDSIETLALDPNCKMEEKGFNIGQLDPLKSGAANGVVKPLMLQPRSKTEVNVYWTPLSGGNIRATAVLKTKTGRFMVNLRGCGEIPIPEYQSTNSSRRPLTASIRNNKQGSNGALNPKSSALKQSMMRHSVVRTVSPNIPPAPAGYSTLPYVTTNDMYDEKWIDKQERSFSQWLNHEFNVTVDSFSPKDPSSWSYYSHKLEFEHTRAAACKIYQSDAFRIVLRKVEDSIGRDRLQLRPDCNLVGDIGTRREIIDLLFCFDIRWLVLGLETITGKATSINPNFDRATITGFINRAIFHDKQVEAEFEPDRILSNRSKFNQAMSRLALKRIFMLILFLDKAKIARLIPSDPCLFNKKMKFPTLSKAHMQQNVSLALNALVKQGIALEGTRGGVVGPRDIVEGHREKTFGLLWKLILNWKVSVLLDLNVLEAEIAALLLEYKRIFGVDQPDRVDTVYFTSDQLSALLRWCQAIGAFYNLSIDNFTTSFSDGRAFGALLSYYHPTLLDMSEMKDSGRFLDEYKRGLHQPEPQLPENSDGKGWFIDTKDIKDPITQAKEMDRFNYRLLHNKVQALGGIPITLRHSDMSNVGVPDEKAVILFVTYLCARLMHLNKDIRAAKTIQRVWRKKHYGRKESKRINATIVIQRYIRKFLSQKHTRSLRQQQHDVAVLIQTGCRMYLAQIHAIHKLESAIMIQTQCRAFLARKYYVEIQWAALTIQRYYRGHVARQYFGVILRAHRAAQTIQAQSRGYLVRKQFLLLRLAAEVIQSRRRAQLEVRRVRGLYLRIVNASIVIQRQWRATVATRNIRRAYLQQKDWAIKVQSQIRSILTRKAFIEIRTAAIIIQRRLRERNMTRELRRQFLETEWAARVIQSRWRELVTARHIQYEYQMLRYAAVRIQSFVRGNMVRHRYNELRAAALIIQRRRRALVEGRIQQYRFLQVRTAALVIQERWRALLLGRATRAECQELRSNIIGIQATIRGYMLRQRLLKVMRENQACMTIQAAWRGYVQWRAYLRLKGAAIWTQQRWRAVQQRKLEQYAFKEYQWGAAVIQQWWRARKVGRDIRDKYQRLRQAAIVFQSVYRGRVARRQAQTLRAIVGIQAIIRMRFTRWHFERLRIASIIIQRQWRARQAGMQQRAMYDSMCQAAIILQRRWRAVLEGRRVHHEYQSIRTSAIATQTQIRGAMVRAVYRDMRLASIIIQRRWRARVEGRHQRQVYLEKLAAVRKIQAAWRSIKLTQRQRHEYLDLRWAAIIIQQRWRYILDTRAMHRRLDEERQAAAILIQTAVRGCLVRNRVRQHLEDRERVMVRWVELSSLSFSAIAIQRCWRRYKNRKLEQLYETAAMIIQRWWRRRLEEQQVHQLNVLVFMMQTQIRGVLARQNFYRQQQAIVKLQAWWRGHLVRQDCTAKIKAARKRIEHANATAEEHMKLGNRTTMALDILLSSGQLSAVLKACYHLDVVTRLSKNSCLRLVEHNVVNIIFQLIKSCNRSQPHMEVLKHGLNIIENLSRDPDTIGSVFWAPEGMEILVDSAQAYRENEMVFESVVTILLIHVEHDENRRRVMRAMGPEVKKLKGVLTVMERKVERETRSKSLYMAPGKSIRLLISSVGKLRRVVELLQ</sequence>
<evidence type="ECO:0000256" key="11">
    <source>
        <dbReference type="ARBA" id="ARBA00023306"/>
    </source>
</evidence>
<keyword evidence="5" id="KW-0132">Cell division</keyword>
<dbReference type="InterPro" id="IPR000048">
    <property type="entry name" value="IQ_motif_EF-hand-BS"/>
</dbReference>
<evidence type="ECO:0000256" key="8">
    <source>
        <dbReference type="ARBA" id="ARBA00022860"/>
    </source>
</evidence>
<dbReference type="Pfam" id="PF00307">
    <property type="entry name" value="CH"/>
    <property type="match status" value="1"/>
</dbReference>
<dbReference type="SUPFAM" id="SSF47576">
    <property type="entry name" value="Calponin-homology domain, CH-domain"/>
    <property type="match status" value="1"/>
</dbReference>